<evidence type="ECO:0000313" key="2">
    <source>
        <dbReference type="EMBL" id="VDP48919.1"/>
    </source>
</evidence>
<feature type="region of interest" description="Disordered" evidence="1">
    <location>
        <begin position="92"/>
        <end position="122"/>
    </location>
</feature>
<evidence type="ECO:0000313" key="3">
    <source>
        <dbReference type="Proteomes" id="UP000279833"/>
    </source>
</evidence>
<evidence type="ECO:0000256" key="1">
    <source>
        <dbReference type="SAM" id="MobiDB-lite"/>
    </source>
</evidence>
<reference evidence="2 3" key="2">
    <citation type="submission" date="2018-11" db="EMBL/GenBank/DDBJ databases">
        <authorList>
            <consortium name="Pathogen Informatics"/>
        </authorList>
    </citation>
    <scope>NUCLEOTIDE SEQUENCE [LARGE SCALE GENOMIC DNA]</scope>
    <source>
        <strain evidence="2">Dakar</strain>
        <strain evidence="3">Dakar, Senegal</strain>
    </source>
</reference>
<gene>
    <name evidence="2" type="ORF">SCUD_LOCUS12473</name>
</gene>
<name>A0A183KBT5_9TREM</name>
<dbReference type="EMBL" id="UZAK01035146">
    <property type="protein sequence ID" value="VDP48919.1"/>
    <property type="molecule type" value="Genomic_DNA"/>
</dbReference>
<evidence type="ECO:0000313" key="4">
    <source>
        <dbReference type="WBParaSite" id="SCUD_0001247601-mRNA-1"/>
    </source>
</evidence>
<sequence>MKEGKPIIEIQKQRNQLVEQFEAPLNKPAHVDPPGIETPHTDLPIDVTPPTIKEIRMAIRQTKCEKAVGPDSIPAEALKSVTKAAAKHFPYSRWGSFGGTSADRPERKMSHQDAKERIFEQV</sequence>
<proteinExistence type="predicted"/>
<dbReference type="WBParaSite" id="SCUD_0001247601-mRNA-1">
    <property type="protein sequence ID" value="SCUD_0001247601-mRNA-1"/>
    <property type="gene ID" value="SCUD_0001247601"/>
</dbReference>
<reference evidence="4" key="1">
    <citation type="submission" date="2016-06" db="UniProtKB">
        <authorList>
            <consortium name="WormBaseParasite"/>
        </authorList>
    </citation>
    <scope>IDENTIFICATION</scope>
</reference>
<feature type="compositionally biased region" description="Basic and acidic residues" evidence="1">
    <location>
        <begin position="103"/>
        <end position="122"/>
    </location>
</feature>
<accession>A0A183KBT5</accession>
<protein>
    <submittedName>
        <fullName evidence="4">WH2 domain-containing protein</fullName>
    </submittedName>
</protein>
<organism evidence="4">
    <name type="scientific">Schistosoma curassoni</name>
    <dbReference type="NCBI Taxonomy" id="6186"/>
    <lineage>
        <taxon>Eukaryota</taxon>
        <taxon>Metazoa</taxon>
        <taxon>Spiralia</taxon>
        <taxon>Lophotrochozoa</taxon>
        <taxon>Platyhelminthes</taxon>
        <taxon>Trematoda</taxon>
        <taxon>Digenea</taxon>
        <taxon>Strigeidida</taxon>
        <taxon>Schistosomatoidea</taxon>
        <taxon>Schistosomatidae</taxon>
        <taxon>Schistosoma</taxon>
    </lineage>
</organism>
<keyword evidence="3" id="KW-1185">Reference proteome</keyword>
<dbReference type="Proteomes" id="UP000279833">
    <property type="component" value="Unassembled WGS sequence"/>
</dbReference>
<feature type="region of interest" description="Disordered" evidence="1">
    <location>
        <begin position="26"/>
        <end position="47"/>
    </location>
</feature>
<dbReference type="AlphaFoldDB" id="A0A183KBT5"/>